<name>A0A067M2V5_BOTB1</name>
<proteinExistence type="predicted"/>
<sequence length="113" mass="12587">MEGPFGFHAANSAIVVPRDDAWSAWESGVWDGFDWNTKRLLSHFLSPLLDPMEILIEGPINAPPYVRTSFYTHAGASIWLTSRARPRLVYPTRGRSTVRTLAKESGEVAVRGC</sequence>
<evidence type="ECO:0000313" key="1">
    <source>
        <dbReference type="EMBL" id="KDQ06207.1"/>
    </source>
</evidence>
<protein>
    <submittedName>
        <fullName evidence="1">Uncharacterized protein</fullName>
    </submittedName>
</protein>
<dbReference type="EMBL" id="KL198149">
    <property type="protein sequence ID" value="KDQ06207.1"/>
    <property type="molecule type" value="Genomic_DNA"/>
</dbReference>
<dbReference type="Proteomes" id="UP000027195">
    <property type="component" value="Unassembled WGS sequence"/>
</dbReference>
<dbReference type="HOGENOM" id="CLU_2133100_0_0_1"/>
<keyword evidence="2" id="KW-1185">Reference proteome</keyword>
<accession>A0A067M2V5</accession>
<gene>
    <name evidence="1" type="ORF">BOTBODRAFT_264465</name>
</gene>
<evidence type="ECO:0000313" key="2">
    <source>
        <dbReference type="Proteomes" id="UP000027195"/>
    </source>
</evidence>
<reference evidence="2" key="1">
    <citation type="journal article" date="2014" name="Proc. Natl. Acad. Sci. U.S.A.">
        <title>Extensive sampling of basidiomycete genomes demonstrates inadequacy of the white-rot/brown-rot paradigm for wood decay fungi.</title>
        <authorList>
            <person name="Riley R."/>
            <person name="Salamov A.A."/>
            <person name="Brown D.W."/>
            <person name="Nagy L.G."/>
            <person name="Floudas D."/>
            <person name="Held B.W."/>
            <person name="Levasseur A."/>
            <person name="Lombard V."/>
            <person name="Morin E."/>
            <person name="Otillar R."/>
            <person name="Lindquist E.A."/>
            <person name="Sun H."/>
            <person name="LaButti K.M."/>
            <person name="Schmutz J."/>
            <person name="Jabbour D."/>
            <person name="Luo H."/>
            <person name="Baker S.E."/>
            <person name="Pisabarro A.G."/>
            <person name="Walton J.D."/>
            <person name="Blanchette R.A."/>
            <person name="Henrissat B."/>
            <person name="Martin F."/>
            <person name="Cullen D."/>
            <person name="Hibbett D.S."/>
            <person name="Grigoriev I.V."/>
        </authorList>
    </citation>
    <scope>NUCLEOTIDE SEQUENCE [LARGE SCALE GENOMIC DNA]</scope>
    <source>
        <strain evidence="2">FD-172 SS1</strain>
    </source>
</reference>
<dbReference type="InParanoid" id="A0A067M2V5"/>
<organism evidence="1 2">
    <name type="scientific">Botryobasidium botryosum (strain FD-172 SS1)</name>
    <dbReference type="NCBI Taxonomy" id="930990"/>
    <lineage>
        <taxon>Eukaryota</taxon>
        <taxon>Fungi</taxon>
        <taxon>Dikarya</taxon>
        <taxon>Basidiomycota</taxon>
        <taxon>Agaricomycotina</taxon>
        <taxon>Agaricomycetes</taxon>
        <taxon>Cantharellales</taxon>
        <taxon>Botryobasidiaceae</taxon>
        <taxon>Botryobasidium</taxon>
    </lineage>
</organism>
<dbReference type="AlphaFoldDB" id="A0A067M2V5"/>